<dbReference type="AlphaFoldDB" id="F0ZW55"/>
<dbReference type="PANTHER" id="PTHR13693">
    <property type="entry name" value="CLASS II AMINOTRANSFERASE/8-AMINO-7-OXONONANOATE SYNTHASE"/>
    <property type="match status" value="1"/>
</dbReference>
<comment type="similarity">
    <text evidence="4">Belongs to the class-II pyridoxal-phosphate-dependent aminotransferase family.</text>
</comment>
<evidence type="ECO:0000256" key="4">
    <source>
        <dbReference type="ARBA" id="ARBA00008392"/>
    </source>
</evidence>
<evidence type="ECO:0000256" key="11">
    <source>
        <dbReference type="SAM" id="Phobius"/>
    </source>
</evidence>
<dbReference type="FunFam" id="3.40.640.10:FF:000049">
    <property type="entry name" value="serine palmitoyltransferase 1 isoform X1"/>
    <property type="match status" value="1"/>
</dbReference>
<dbReference type="KEGG" id="dpp:DICPUDRAFT_156269"/>
<dbReference type="FunCoup" id="F0ZW55">
    <property type="interactions" value="912"/>
</dbReference>
<evidence type="ECO:0000256" key="8">
    <source>
        <dbReference type="ARBA" id="ARBA00022919"/>
    </source>
</evidence>
<dbReference type="Gene3D" id="3.40.640.10">
    <property type="entry name" value="Type I PLP-dependent aspartate aminotransferase-like (Major domain)"/>
    <property type="match status" value="1"/>
</dbReference>
<dbReference type="InterPro" id="IPR004839">
    <property type="entry name" value="Aminotransferase_I/II_large"/>
</dbReference>
<name>F0ZW55_DICPU</name>
<dbReference type="GO" id="GO:0046513">
    <property type="term" value="P:ceramide biosynthetic process"/>
    <property type="evidence" value="ECO:0000318"/>
    <property type="project" value="GO_Central"/>
</dbReference>
<dbReference type="InterPro" id="IPR050087">
    <property type="entry name" value="AON_synthase_class-II"/>
</dbReference>
<dbReference type="OMA" id="LTKYGCG"/>
<dbReference type="PANTHER" id="PTHR13693:SF2">
    <property type="entry name" value="SERINE PALMITOYLTRANSFERASE 1"/>
    <property type="match status" value="1"/>
</dbReference>
<evidence type="ECO:0000256" key="9">
    <source>
        <dbReference type="ARBA" id="ARBA00023098"/>
    </source>
</evidence>
<proteinExistence type="inferred from homology"/>
<accession>F0ZW55</accession>
<keyword evidence="11" id="KW-0812">Transmembrane</keyword>
<dbReference type="GO" id="GO:0005783">
    <property type="term" value="C:endoplasmic reticulum"/>
    <property type="evidence" value="ECO:0000318"/>
    <property type="project" value="GO_Central"/>
</dbReference>
<dbReference type="GO" id="GO:0046512">
    <property type="term" value="P:sphingosine biosynthetic process"/>
    <property type="evidence" value="ECO:0000318"/>
    <property type="project" value="GO_Central"/>
</dbReference>
<comment type="pathway">
    <text evidence="2">Lipid metabolism; sphingolipid metabolism.</text>
</comment>
<dbReference type="VEuPathDB" id="AmoebaDB:DICPUDRAFT_156269"/>
<dbReference type="InParanoid" id="F0ZW55"/>
<keyword evidence="8" id="KW-0746">Sphingolipid metabolism</keyword>
<evidence type="ECO:0000259" key="12">
    <source>
        <dbReference type="Pfam" id="PF00155"/>
    </source>
</evidence>
<evidence type="ECO:0000256" key="7">
    <source>
        <dbReference type="ARBA" id="ARBA00022898"/>
    </source>
</evidence>
<dbReference type="GO" id="GO:0016020">
    <property type="term" value="C:membrane"/>
    <property type="evidence" value="ECO:0007669"/>
    <property type="project" value="GOC"/>
</dbReference>
<keyword evidence="10" id="KW-0012">Acyltransferase</keyword>
<dbReference type="Pfam" id="PF00155">
    <property type="entry name" value="Aminotran_1_2"/>
    <property type="match status" value="1"/>
</dbReference>
<feature type="domain" description="Aminotransferase class I/classII large" evidence="12">
    <location>
        <begin position="101"/>
        <end position="461"/>
    </location>
</feature>
<reference evidence="14" key="1">
    <citation type="journal article" date="2011" name="Genome Biol.">
        <title>Comparative genomics of the social amoebae Dictyostelium discoideum and Dictyostelium purpureum.</title>
        <authorList>
            <consortium name="US DOE Joint Genome Institute (JGI-PGF)"/>
            <person name="Sucgang R."/>
            <person name="Kuo A."/>
            <person name="Tian X."/>
            <person name="Salerno W."/>
            <person name="Parikh A."/>
            <person name="Feasley C.L."/>
            <person name="Dalin E."/>
            <person name="Tu H."/>
            <person name="Huang E."/>
            <person name="Barry K."/>
            <person name="Lindquist E."/>
            <person name="Shapiro H."/>
            <person name="Bruce D."/>
            <person name="Schmutz J."/>
            <person name="Salamov A."/>
            <person name="Fey P."/>
            <person name="Gaudet P."/>
            <person name="Anjard C."/>
            <person name="Babu M.M."/>
            <person name="Basu S."/>
            <person name="Bushmanova Y."/>
            <person name="van der Wel H."/>
            <person name="Katoh-Kurasawa M."/>
            <person name="Dinh C."/>
            <person name="Coutinho P.M."/>
            <person name="Saito T."/>
            <person name="Elias M."/>
            <person name="Schaap P."/>
            <person name="Kay R.R."/>
            <person name="Henrissat B."/>
            <person name="Eichinger L."/>
            <person name="Rivero F."/>
            <person name="Putnam N.H."/>
            <person name="West C.M."/>
            <person name="Loomis W.F."/>
            <person name="Chisholm R.L."/>
            <person name="Shaulsky G."/>
            <person name="Strassmann J.E."/>
            <person name="Queller D.C."/>
            <person name="Kuspa A."/>
            <person name="Grigoriev I.V."/>
        </authorList>
    </citation>
    <scope>NUCLEOTIDE SEQUENCE [LARGE SCALE GENOMIC DNA]</scope>
    <source>
        <strain evidence="14">QSDP1</strain>
    </source>
</reference>
<comment type="pathway">
    <text evidence="3">Sphingolipid metabolism.</text>
</comment>
<evidence type="ECO:0000256" key="6">
    <source>
        <dbReference type="ARBA" id="ARBA00022679"/>
    </source>
</evidence>
<comment type="cofactor">
    <cofactor evidence="1">
        <name>pyridoxal 5'-phosphate</name>
        <dbReference type="ChEBI" id="CHEBI:597326"/>
    </cofactor>
</comment>
<dbReference type="GO" id="GO:0030170">
    <property type="term" value="F:pyridoxal phosphate binding"/>
    <property type="evidence" value="ECO:0007669"/>
    <property type="project" value="InterPro"/>
</dbReference>
<keyword evidence="6" id="KW-0808">Transferase</keyword>
<dbReference type="EC" id="2.3.1.50" evidence="5"/>
<dbReference type="Proteomes" id="UP000001064">
    <property type="component" value="Unassembled WGS sequence"/>
</dbReference>
<organism evidence="13 14">
    <name type="scientific">Dictyostelium purpureum</name>
    <name type="common">Slime mold</name>
    <dbReference type="NCBI Taxonomy" id="5786"/>
    <lineage>
        <taxon>Eukaryota</taxon>
        <taxon>Amoebozoa</taxon>
        <taxon>Evosea</taxon>
        <taxon>Eumycetozoa</taxon>
        <taxon>Dictyostelia</taxon>
        <taxon>Dictyosteliales</taxon>
        <taxon>Dictyosteliaceae</taxon>
        <taxon>Dictyostelium</taxon>
    </lineage>
</organism>
<sequence length="471" mass="52635">MFLFDIYNNILFYLKEFIVTTTSPNLFIHGMMAVFIIYLLTKRPFKPRQNDKLSKAEEEELIREWTPTPLTPKSNPLEVLNQKELVIQSSTSTHVTVDNKELLNLARANYLGFIGNDEINKVSEKTVRKYGVGSCGPRGFYGTIDVHLELEKRTAEFMKTPETVLYSSAYATISSAIPSFSKIGDIIIVDRGVSQPVQVGVTLSRSRIFYFNHNDMDDLQRVLEQTQFTGSKAKIVRKFVVIEGLYYNSGTIAPLPQILKFKEQYKFRLIMDESHSIGVLGSTGRGITEHYGVDVNSVDILTGSYGNAFGSGGGFCCGAPEVVYHQRLNGVGYVFSASLPPFLATSATTAITMLDEDNSILERLHENINHFYKGLSDLKGLEITSLPISPVIHLSLDSKSTRNNRIEDEMVLEKIVNKAMESGILLTRAKYVAAEKFIPKPSIRVSVNSLLSKEQINQSIQIIKQCTSSVL</sequence>
<keyword evidence="14" id="KW-1185">Reference proteome</keyword>
<dbReference type="Gene3D" id="3.90.1150.10">
    <property type="entry name" value="Aspartate Aminotransferase, domain 1"/>
    <property type="match status" value="1"/>
</dbReference>
<dbReference type="GeneID" id="10507834"/>
<dbReference type="SUPFAM" id="SSF53383">
    <property type="entry name" value="PLP-dependent transferases"/>
    <property type="match status" value="1"/>
</dbReference>
<keyword evidence="9" id="KW-0443">Lipid metabolism</keyword>
<evidence type="ECO:0000313" key="14">
    <source>
        <dbReference type="Proteomes" id="UP000001064"/>
    </source>
</evidence>
<evidence type="ECO:0000256" key="10">
    <source>
        <dbReference type="ARBA" id="ARBA00023315"/>
    </source>
</evidence>
<evidence type="ECO:0000256" key="3">
    <source>
        <dbReference type="ARBA" id="ARBA00004991"/>
    </source>
</evidence>
<dbReference type="STRING" id="5786.F0ZW55"/>
<evidence type="ECO:0000256" key="1">
    <source>
        <dbReference type="ARBA" id="ARBA00001933"/>
    </source>
</evidence>
<dbReference type="InterPro" id="IPR015421">
    <property type="entry name" value="PyrdxlP-dep_Trfase_major"/>
</dbReference>
<keyword evidence="7" id="KW-0663">Pyridoxal phosphate</keyword>
<gene>
    <name evidence="13" type="ORF">DICPUDRAFT_156269</name>
</gene>
<dbReference type="EMBL" id="GL871228">
    <property type="protein sequence ID" value="EGC31821.1"/>
    <property type="molecule type" value="Genomic_DNA"/>
</dbReference>
<dbReference type="InterPro" id="IPR015424">
    <property type="entry name" value="PyrdxlP-dep_Trfase"/>
</dbReference>
<feature type="transmembrane region" description="Helical" evidence="11">
    <location>
        <begin position="17"/>
        <end position="40"/>
    </location>
</feature>
<evidence type="ECO:0000256" key="5">
    <source>
        <dbReference type="ARBA" id="ARBA00013220"/>
    </source>
</evidence>
<dbReference type="RefSeq" id="XP_003291655.1">
    <property type="nucleotide sequence ID" value="XM_003291607.1"/>
</dbReference>
<keyword evidence="11" id="KW-0472">Membrane</keyword>
<dbReference type="GO" id="GO:0004758">
    <property type="term" value="F:serine C-palmitoyltransferase activity"/>
    <property type="evidence" value="ECO:0000318"/>
    <property type="project" value="GO_Central"/>
</dbReference>
<dbReference type="eggNOG" id="KOG1358">
    <property type="taxonomic scope" value="Eukaryota"/>
</dbReference>
<keyword evidence="11" id="KW-1133">Transmembrane helix</keyword>
<evidence type="ECO:0000256" key="2">
    <source>
        <dbReference type="ARBA" id="ARBA00004760"/>
    </source>
</evidence>
<evidence type="ECO:0000313" key="13">
    <source>
        <dbReference type="EMBL" id="EGC31821.1"/>
    </source>
</evidence>
<dbReference type="InterPro" id="IPR015422">
    <property type="entry name" value="PyrdxlP-dep_Trfase_small"/>
</dbReference>
<dbReference type="OrthoDB" id="3168162at2759"/>
<protein>
    <recommendedName>
        <fullName evidence="5">serine C-palmitoyltransferase</fullName>
        <ecNumber evidence="5">2.3.1.50</ecNumber>
    </recommendedName>
</protein>